<accession>A0A7C1NDH2</accession>
<protein>
    <submittedName>
        <fullName evidence="1">Uncharacterized protein</fullName>
    </submittedName>
</protein>
<evidence type="ECO:0000313" key="1">
    <source>
        <dbReference type="EMBL" id="HEA87983.1"/>
    </source>
</evidence>
<dbReference type="EMBL" id="DSLG01000008">
    <property type="protein sequence ID" value="HEA87983.1"/>
    <property type="molecule type" value="Genomic_DNA"/>
</dbReference>
<proteinExistence type="predicted"/>
<organism evidence="1">
    <name type="scientific">candidate division WOR-3 bacterium</name>
    <dbReference type="NCBI Taxonomy" id="2052148"/>
    <lineage>
        <taxon>Bacteria</taxon>
        <taxon>Bacteria division WOR-3</taxon>
    </lineage>
</organism>
<reference evidence="1" key="1">
    <citation type="journal article" date="2020" name="mSystems">
        <title>Genome- and Community-Level Interaction Insights into Carbon Utilization and Element Cycling Functions of Hydrothermarchaeota in Hydrothermal Sediment.</title>
        <authorList>
            <person name="Zhou Z."/>
            <person name="Liu Y."/>
            <person name="Xu W."/>
            <person name="Pan J."/>
            <person name="Luo Z.H."/>
            <person name="Li M."/>
        </authorList>
    </citation>
    <scope>NUCLEOTIDE SEQUENCE [LARGE SCALE GENOMIC DNA]</scope>
    <source>
        <strain evidence="1">SpSt-265</strain>
        <strain evidence="2">SpSt-465</strain>
    </source>
</reference>
<name>A0A7C1NDH2_UNCW3</name>
<dbReference type="AlphaFoldDB" id="A0A7C1NDH2"/>
<sequence length="274" mass="32251">MADRHLNLFYSYNLSEDAELIEDNLTRAFIQTLRILSRKNRQNFLRKLLKNLTEYDYANAEFALQGNIEPNILETCPNKYLVTIATNPPKEEKKKAKAINVKGGSLPDAWIYKEQSYCFLIECKRGGSPVIEEQIIKHAKNYFGFNDNELKEKRLDLTWGEVVWVIEKFVSDFPQERIYSANEQERYVLEHFRDFLDSYGYRIFKGFDFEKIPECPDWQLYNNTHDFTGIEFENIPDVPDWQLYNAPAFAGIDFKNIPTIPTPLEFSLGIKEER</sequence>
<comment type="caution">
    <text evidence="1">The sequence shown here is derived from an EMBL/GenBank/DDBJ whole genome shotgun (WGS) entry which is preliminary data.</text>
</comment>
<gene>
    <name evidence="1" type="ORF">ENP94_08295</name>
    <name evidence="2" type="ORF">ENS16_03940</name>
</gene>
<evidence type="ECO:0000313" key="2">
    <source>
        <dbReference type="EMBL" id="HFJ53821.1"/>
    </source>
</evidence>
<dbReference type="EMBL" id="DSTU01000004">
    <property type="protein sequence ID" value="HFJ53821.1"/>
    <property type="molecule type" value="Genomic_DNA"/>
</dbReference>